<organism evidence="1 3">
    <name type="scientific">Ustilago bromivora</name>
    <dbReference type="NCBI Taxonomy" id="307758"/>
    <lineage>
        <taxon>Eukaryota</taxon>
        <taxon>Fungi</taxon>
        <taxon>Dikarya</taxon>
        <taxon>Basidiomycota</taxon>
        <taxon>Ustilaginomycotina</taxon>
        <taxon>Ustilaginomycetes</taxon>
        <taxon>Ustilaginales</taxon>
        <taxon>Ustilaginaceae</taxon>
        <taxon>Ustilago</taxon>
    </lineage>
</organism>
<keyword evidence="4" id="KW-1185">Reference proteome</keyword>
<gene>
    <name evidence="2" type="ORF">UBRO2_02850</name>
    <name evidence="1" type="ORF">UBRO_00580</name>
</gene>
<dbReference type="EMBL" id="ULHB01000048">
    <property type="protein sequence ID" value="SYW79166.1"/>
    <property type="molecule type" value="Genomic_DNA"/>
</dbReference>
<accession>A0A1K0FXA6</accession>
<evidence type="ECO:0000313" key="4">
    <source>
        <dbReference type="Proteomes" id="UP000658997"/>
    </source>
</evidence>
<dbReference type="AlphaFoldDB" id="A0A1K0FXA6"/>
<reference evidence="1" key="1">
    <citation type="submission" date="2016-04" db="EMBL/GenBank/DDBJ databases">
        <authorList>
            <person name="Evans L.H."/>
            <person name="Alamgir A."/>
            <person name="Owens N."/>
            <person name="Weber N.D."/>
            <person name="Virtaneva K."/>
            <person name="Barbian K."/>
            <person name="Babar A."/>
            <person name="Rosenke K."/>
        </authorList>
    </citation>
    <scope>NUCLEOTIDE SEQUENCE</scope>
    <source>
        <strain evidence="1">UB2112</strain>
    </source>
</reference>
<dbReference type="Proteomes" id="UP000179920">
    <property type="component" value="Chromosome II"/>
</dbReference>
<evidence type="ECO:0000313" key="3">
    <source>
        <dbReference type="Proteomes" id="UP000179920"/>
    </source>
</evidence>
<protein>
    <submittedName>
        <fullName evidence="1">Uncharacterized protein</fullName>
    </submittedName>
</protein>
<evidence type="ECO:0000313" key="2">
    <source>
        <dbReference type="EMBL" id="SYW79166.1"/>
    </source>
</evidence>
<sequence>MDQTELREASDPCLDFDPDPEAAAAAALRKSQIHAGIAINLVVALSSSLSSSSTIRQHPIAHPSRFSSCQNLSYIQVDNLINASSHLGSTEPGLIFPHLETSSADQPGSQQINLVRSRYDKLLSAFLRLRNPPSASEVPSA</sequence>
<name>A0A1K0FXA6_9BASI</name>
<reference evidence="3" key="2">
    <citation type="submission" date="2016-04" db="EMBL/GenBank/DDBJ databases">
        <authorList>
            <person name="Guldener U."/>
            <person name="Guldener U."/>
        </authorList>
    </citation>
    <scope>NUCLEOTIDE SEQUENCE [LARGE SCALE GENOMIC DNA]</scope>
    <source>
        <strain evidence="3">UB2112</strain>
    </source>
</reference>
<dbReference type="EMBL" id="LT558118">
    <property type="protein sequence ID" value="SAM69851.1"/>
    <property type="molecule type" value="Genomic_DNA"/>
</dbReference>
<reference evidence="2" key="3">
    <citation type="submission" date="2018-08" db="EMBL/GenBank/DDBJ databases">
        <authorList>
            <person name="Guldener U."/>
        </authorList>
    </citation>
    <scope>NUCLEOTIDE SEQUENCE</scope>
    <source>
        <strain evidence="2">UB2</strain>
    </source>
</reference>
<dbReference type="Proteomes" id="UP000658997">
    <property type="component" value="Unassembled WGS sequence"/>
</dbReference>
<evidence type="ECO:0000313" key="1">
    <source>
        <dbReference type="EMBL" id="SAM69851.1"/>
    </source>
</evidence>
<proteinExistence type="predicted"/>